<evidence type="ECO:0000259" key="1">
    <source>
        <dbReference type="PROSITE" id="PS51554"/>
    </source>
</evidence>
<comment type="caution">
    <text evidence="2">The sequence shown here is derived from an EMBL/GenBank/DDBJ whole genome shotgun (WGS) entry which is preliminary data.</text>
</comment>
<dbReference type="PROSITE" id="PS51554">
    <property type="entry name" value="PFL"/>
    <property type="match status" value="1"/>
</dbReference>
<feature type="domain" description="PFL" evidence="1">
    <location>
        <begin position="1"/>
        <end position="71"/>
    </location>
</feature>
<accession>W1XG39</accession>
<dbReference type="GO" id="GO:0005829">
    <property type="term" value="C:cytosol"/>
    <property type="evidence" value="ECO:0007669"/>
    <property type="project" value="TreeGrafter"/>
</dbReference>
<dbReference type="GO" id="GO:0008861">
    <property type="term" value="F:formate C-acetyltransferase activity"/>
    <property type="evidence" value="ECO:0007669"/>
    <property type="project" value="TreeGrafter"/>
</dbReference>
<dbReference type="PANTHER" id="PTHR30191:SF0">
    <property type="entry name" value="FORMATE ACETYLTRANSFERASE 1"/>
    <property type="match status" value="1"/>
</dbReference>
<evidence type="ECO:0000313" key="2">
    <source>
        <dbReference type="EMBL" id="ETJ29283.1"/>
    </source>
</evidence>
<gene>
    <name evidence="2" type="ORF">Q604_UNBC16175G0001</name>
</gene>
<dbReference type="EMBL" id="AZMM01016175">
    <property type="protein sequence ID" value="ETJ29283.1"/>
    <property type="molecule type" value="Genomic_DNA"/>
</dbReference>
<sequence>PEMRAARSSHIITGLPDTYGRGRIVGDYRRVALYGIDGLIEEKSKDLANCGDGTMTDEVIRLREEITDQIK</sequence>
<dbReference type="InterPro" id="IPR050244">
    <property type="entry name" value="Auton_GlycylRad_Cofactor"/>
</dbReference>
<feature type="non-terminal residue" evidence="2">
    <location>
        <position position="1"/>
    </location>
</feature>
<organism evidence="2">
    <name type="scientific">human gut metagenome</name>
    <dbReference type="NCBI Taxonomy" id="408170"/>
    <lineage>
        <taxon>unclassified sequences</taxon>
        <taxon>metagenomes</taxon>
        <taxon>organismal metagenomes</taxon>
    </lineage>
</organism>
<dbReference type="AlphaFoldDB" id="W1XG39"/>
<protein>
    <submittedName>
        <fullName evidence="2">Formate acetyltransferase</fullName>
    </submittedName>
</protein>
<dbReference type="InterPro" id="IPR004184">
    <property type="entry name" value="PFL_dom"/>
</dbReference>
<dbReference type="PANTHER" id="PTHR30191">
    <property type="entry name" value="FORMATE ACETYLTRANSFERASE"/>
    <property type="match status" value="1"/>
</dbReference>
<keyword evidence="2" id="KW-0808">Transferase</keyword>
<name>W1XG39_9ZZZZ</name>
<dbReference type="Gene3D" id="3.20.70.20">
    <property type="match status" value="1"/>
</dbReference>
<dbReference type="SUPFAM" id="SSF51998">
    <property type="entry name" value="PFL-like glycyl radical enzymes"/>
    <property type="match status" value="1"/>
</dbReference>
<feature type="non-terminal residue" evidence="2">
    <location>
        <position position="71"/>
    </location>
</feature>
<proteinExistence type="predicted"/>
<dbReference type="Pfam" id="PF02901">
    <property type="entry name" value="PFL-like"/>
    <property type="match status" value="1"/>
</dbReference>
<reference evidence="2" key="1">
    <citation type="submission" date="2013-12" db="EMBL/GenBank/DDBJ databases">
        <title>A Varibaculum cambriense genome reconstructed from a premature infant gut community with otherwise low bacterial novelty that shifts toward anaerobic metabolism during the third week of life.</title>
        <authorList>
            <person name="Brown C.T."/>
            <person name="Sharon I."/>
            <person name="Thomas B.C."/>
            <person name="Castelle C.J."/>
            <person name="Morowitz M.J."/>
            <person name="Banfield J.F."/>
        </authorList>
    </citation>
    <scope>NUCLEOTIDE SEQUENCE</scope>
</reference>